<dbReference type="Proteomes" id="UP001332192">
    <property type="component" value="Chromosome"/>
</dbReference>
<gene>
    <name evidence="8" type="ORF">U7230_05175</name>
</gene>
<organism evidence="8 9">
    <name type="scientific">Carboxydichorda subterranea</name>
    <dbReference type="NCBI Taxonomy" id="3109565"/>
    <lineage>
        <taxon>Bacteria</taxon>
        <taxon>Bacillati</taxon>
        <taxon>Bacillota</taxon>
        <taxon>Limnochordia</taxon>
        <taxon>Limnochordales</taxon>
        <taxon>Geochordaceae</taxon>
        <taxon>Carboxydichorda</taxon>
    </lineage>
</organism>
<dbReference type="PROSITE" id="PS51918">
    <property type="entry name" value="RADICAL_SAM"/>
    <property type="match status" value="1"/>
</dbReference>
<comment type="cofactor">
    <cofactor evidence="1">
        <name>[4Fe-4S] cluster</name>
        <dbReference type="ChEBI" id="CHEBI:49883"/>
    </cofactor>
</comment>
<keyword evidence="4" id="KW-0479">Metal-binding</keyword>
<dbReference type="EMBL" id="CP141615">
    <property type="protein sequence ID" value="WRP18402.1"/>
    <property type="molecule type" value="Genomic_DNA"/>
</dbReference>
<dbReference type="InterPro" id="IPR007197">
    <property type="entry name" value="rSAM"/>
</dbReference>
<keyword evidence="2" id="KW-0004">4Fe-4S</keyword>
<keyword evidence="6" id="KW-0411">Iron-sulfur</keyword>
<evidence type="ECO:0000256" key="2">
    <source>
        <dbReference type="ARBA" id="ARBA00022485"/>
    </source>
</evidence>
<evidence type="ECO:0000259" key="7">
    <source>
        <dbReference type="PROSITE" id="PS51918"/>
    </source>
</evidence>
<reference evidence="8 9" key="1">
    <citation type="journal article" date="2024" name="Front. Microbiol.">
        <title>Novel thermophilic genera Geochorda gen. nov. and Carboxydochorda gen. nov. from the deep terrestrial subsurface reveal the ecophysiological diversity in the class Limnochordia.</title>
        <authorList>
            <person name="Karnachuk O.V."/>
            <person name="Lukina A.P."/>
            <person name="Avakyan M.R."/>
            <person name="Kadnikov V.V."/>
            <person name="Begmatov S."/>
            <person name="Beletsky A.V."/>
            <person name="Vlasova K.G."/>
            <person name="Novikov A.A."/>
            <person name="Shcherbakova V.A."/>
            <person name="Mardanov A.V."/>
            <person name="Ravin N.V."/>
        </authorList>
    </citation>
    <scope>NUCLEOTIDE SEQUENCE [LARGE SCALE GENOMIC DNA]</scope>
    <source>
        <strain evidence="8 9">L945</strain>
    </source>
</reference>
<dbReference type="InterPro" id="IPR040072">
    <property type="entry name" value="Methyltransferase_A"/>
</dbReference>
<proteinExistence type="predicted"/>
<evidence type="ECO:0000313" key="8">
    <source>
        <dbReference type="EMBL" id="WRP18402.1"/>
    </source>
</evidence>
<evidence type="ECO:0000256" key="3">
    <source>
        <dbReference type="ARBA" id="ARBA00022691"/>
    </source>
</evidence>
<evidence type="ECO:0000256" key="4">
    <source>
        <dbReference type="ARBA" id="ARBA00022723"/>
    </source>
</evidence>
<keyword evidence="5" id="KW-0408">Iron</keyword>
<sequence length="122" mass="13483">MPLNRRWPLEALLSAVREYTRATRRRVSFEYVLLAGINDSPAQARLLARRIEGMLAHVNLIPYNPVPGVPFEPSDERAAQAFGATLKARGIAVTLRRPRGRRIDAACGQLGARHVTANVSRG</sequence>
<accession>A0ABZ1C003</accession>
<evidence type="ECO:0000313" key="9">
    <source>
        <dbReference type="Proteomes" id="UP001332192"/>
    </source>
</evidence>
<name>A0ABZ1C003_9FIRM</name>
<evidence type="ECO:0000256" key="1">
    <source>
        <dbReference type="ARBA" id="ARBA00001966"/>
    </source>
</evidence>
<dbReference type="Gene3D" id="3.20.20.70">
    <property type="entry name" value="Aldolase class I"/>
    <property type="match status" value="1"/>
</dbReference>
<evidence type="ECO:0000256" key="5">
    <source>
        <dbReference type="ARBA" id="ARBA00023004"/>
    </source>
</evidence>
<keyword evidence="9" id="KW-1185">Reference proteome</keyword>
<dbReference type="InterPro" id="IPR013785">
    <property type="entry name" value="Aldolase_TIM"/>
</dbReference>
<dbReference type="RefSeq" id="WP_324717675.1">
    <property type="nucleotide sequence ID" value="NZ_CP141615.1"/>
</dbReference>
<dbReference type="PANTHER" id="PTHR30544:SF5">
    <property type="entry name" value="RADICAL SAM CORE DOMAIN-CONTAINING PROTEIN"/>
    <property type="match status" value="1"/>
</dbReference>
<dbReference type="PANTHER" id="PTHR30544">
    <property type="entry name" value="23S RRNA METHYLTRANSFERASE"/>
    <property type="match status" value="1"/>
</dbReference>
<evidence type="ECO:0000256" key="6">
    <source>
        <dbReference type="ARBA" id="ARBA00023014"/>
    </source>
</evidence>
<protein>
    <recommendedName>
        <fullName evidence="7">Radical SAM core domain-containing protein</fullName>
    </recommendedName>
</protein>
<keyword evidence="3" id="KW-0949">S-adenosyl-L-methionine</keyword>
<feature type="domain" description="Radical SAM core" evidence="7">
    <location>
        <begin position="1"/>
        <end position="102"/>
    </location>
</feature>